<dbReference type="NCBIfam" id="TIGR03407">
    <property type="entry name" value="urea_ABC_UrtA"/>
    <property type="match status" value="1"/>
</dbReference>
<dbReference type="PANTHER" id="PTHR47628">
    <property type="match status" value="1"/>
</dbReference>
<reference evidence="3" key="1">
    <citation type="submission" date="2015-03" db="EMBL/GenBank/DDBJ databases">
        <authorList>
            <consortium name="Pathogen Informatics"/>
        </authorList>
    </citation>
    <scope>NUCLEOTIDE SEQUENCE [LARGE SCALE GENOMIC DNA]</scope>
    <source>
        <strain evidence="3">IP27925</strain>
    </source>
</reference>
<sequence length="422" mass="46247">MQHRNLIKVFALSASVISMGVAFGTLAADTIKVGILHSLSGTMAISETPLKDMALMSIDDINAHGGVLGKQLEPVIVDPASNWPLFAEKARQLLTQDKVAVVFGAWTSVSRKSVLPVFEELNGLLFYPVQYEGEEMSPNVFYTGAAPNQQAIPAVEYLLSEDGGAAKRFILLGTDYVYPRTTNKILRAFLHTKGIQDKDIEEIYTPFGYSDYQTIVGNIKKFSADGKTAVISTINGDSNVPFYKELANQGIKATDVPVIAFSVGEEELRGIDTKPLVGNLAAWNYFQSVDNPTNKKFVEQWKAYAKAHKLPNADTAVTNDPMEATWVGMHMWAQAAEKAKSTDVDKVRAAMAGQTYPAPSGFTLTMDKTNHHLHKPVMIGEIEANGQFNVVWQTDAPIRAQPWSPFIAGNDKKPDHPVKSTQ</sequence>
<feature type="signal peptide" evidence="1">
    <location>
        <begin position="1"/>
        <end position="27"/>
    </location>
</feature>
<dbReference type="InterPro" id="IPR000709">
    <property type="entry name" value="Leu_Ile_Val-bd"/>
</dbReference>
<dbReference type="PRINTS" id="PR00337">
    <property type="entry name" value="LEUILEVALBP"/>
</dbReference>
<organism evidence="2 3">
    <name type="scientific">Yersinia aleksiciae</name>
    <dbReference type="NCBI Taxonomy" id="263819"/>
    <lineage>
        <taxon>Bacteria</taxon>
        <taxon>Pseudomonadati</taxon>
        <taxon>Pseudomonadota</taxon>
        <taxon>Gammaproteobacteria</taxon>
        <taxon>Enterobacterales</taxon>
        <taxon>Yersiniaceae</taxon>
        <taxon>Yersinia</taxon>
    </lineage>
</organism>
<accession>A0A0T9UCI2</accession>
<dbReference type="InterPro" id="IPR028082">
    <property type="entry name" value="Peripla_BP_I"/>
</dbReference>
<dbReference type="EMBL" id="CQEM01000011">
    <property type="protein sequence ID" value="CNL32691.1"/>
    <property type="molecule type" value="Genomic_DNA"/>
</dbReference>
<dbReference type="PANTHER" id="PTHR47628:SF1">
    <property type="entry name" value="ALIPHATIC AMIDASE EXPRESSION-REGULATING PROTEIN"/>
    <property type="match status" value="1"/>
</dbReference>
<gene>
    <name evidence="2" type="primary">livK1</name>
    <name evidence="2" type="ORF">ERS008460_02541</name>
</gene>
<keyword evidence="1" id="KW-0732">Signal</keyword>
<dbReference type="InterPro" id="IPR017777">
    <property type="entry name" value="ABC_urea-bd_UrtA"/>
</dbReference>
<dbReference type="Gene3D" id="3.40.50.2300">
    <property type="match status" value="2"/>
</dbReference>
<dbReference type="RefSeq" id="WP_050126143.1">
    <property type="nucleotide sequence ID" value="NZ_CABHQI010000072.1"/>
</dbReference>
<dbReference type="GO" id="GO:0006865">
    <property type="term" value="P:amino acid transport"/>
    <property type="evidence" value="ECO:0007669"/>
    <property type="project" value="InterPro"/>
</dbReference>
<feature type="chain" id="PRO_5006698650" evidence="1">
    <location>
        <begin position="28"/>
        <end position="422"/>
    </location>
</feature>
<evidence type="ECO:0000313" key="3">
    <source>
        <dbReference type="Proteomes" id="UP000040088"/>
    </source>
</evidence>
<proteinExistence type="predicted"/>
<dbReference type="SUPFAM" id="SSF53822">
    <property type="entry name" value="Periplasmic binding protein-like I"/>
    <property type="match status" value="1"/>
</dbReference>
<name>A0A0T9UCI2_YERAE</name>
<dbReference type="Pfam" id="PF13433">
    <property type="entry name" value="Peripla_BP_5"/>
    <property type="match status" value="1"/>
</dbReference>
<dbReference type="AlphaFoldDB" id="A0A0T9UCI2"/>
<evidence type="ECO:0000256" key="1">
    <source>
        <dbReference type="SAM" id="SignalP"/>
    </source>
</evidence>
<dbReference type="Proteomes" id="UP000040088">
    <property type="component" value="Unassembled WGS sequence"/>
</dbReference>
<dbReference type="CDD" id="cd06355">
    <property type="entry name" value="PBP1_FmdD-like"/>
    <property type="match status" value="1"/>
</dbReference>
<protein>
    <submittedName>
        <fullName evidence="2">Substrate-binding periplasmic transport protein</fullName>
    </submittedName>
</protein>
<evidence type="ECO:0000313" key="2">
    <source>
        <dbReference type="EMBL" id="CNL32691.1"/>
    </source>
</evidence>